<name>A0A139KKJ7_BACT4</name>
<evidence type="ECO:0000313" key="3">
    <source>
        <dbReference type="EMBL" id="UYU65241.1"/>
    </source>
</evidence>
<dbReference type="Proteomes" id="UP001156218">
    <property type="component" value="Chromosome"/>
</dbReference>
<sequence length="427" mass="48987">MKNGIYTCVILMAFLALSESVYAAIPVLTVASDTIRRVVIYFDKEETDIDFSYKTNNHEINVLDSLLEEKINSRYITALNVVTFVSPDGDSVYNAALSVRRNNSMREFLRQRYPYVDVEKIKLTSEGEDWSELRKLVASDSDLPDREEVLMLIDYHRDNTVKRKELLQKLNQGMAYRYIVRNVLPELRRAEITVVREVPEMEKNTFEPVSSVFGLFVSKQEEALPSDQPDKPEGESKESMAYEDEVVVSEAEGPVESKTVLAVKNNLLYDLALAPNLEVEIPVGKRWSLNAEYKCPWWLNSKHDFCYQLLSGGVEGRCWLGNRQKRNRLTGHFIGLYAEGGIYDFQWKGDGYRGDYYGAAGVTYGYARQLARHLSLEFSFGIGYLTTEYKKYTPYEGDIVWTTSGRYNFIGPTKAKVSLVWLIKRGR</sequence>
<feature type="signal peptide" evidence="2">
    <location>
        <begin position="1"/>
        <end position="23"/>
    </location>
</feature>
<proteinExistence type="predicted"/>
<gene>
    <name evidence="3" type="ORF">KQP68_16875</name>
</gene>
<keyword evidence="2" id="KW-0732">Signal</keyword>
<dbReference type="EMBL" id="CP083680">
    <property type="protein sequence ID" value="UYU65241.1"/>
    <property type="molecule type" value="Genomic_DNA"/>
</dbReference>
<evidence type="ECO:0000256" key="2">
    <source>
        <dbReference type="SAM" id="SignalP"/>
    </source>
</evidence>
<evidence type="ECO:0000256" key="1">
    <source>
        <dbReference type="SAM" id="MobiDB-lite"/>
    </source>
</evidence>
<protein>
    <submittedName>
        <fullName evidence="3">DUF3575 domain-containing protein</fullName>
    </submittedName>
</protein>
<feature type="region of interest" description="Disordered" evidence="1">
    <location>
        <begin position="222"/>
        <end position="241"/>
    </location>
</feature>
<feature type="chain" id="PRO_5014531159" evidence="2">
    <location>
        <begin position="24"/>
        <end position="427"/>
    </location>
</feature>
<reference evidence="3 4" key="1">
    <citation type="submission" date="2021-06" db="EMBL/GenBank/DDBJ databases">
        <title>Interrogation of the integrated mobile genetic elements in gut-associated Bacteroides with a consensus prediction approach.</title>
        <authorList>
            <person name="Campbell D.E."/>
            <person name="Leigh J.R."/>
            <person name="Kim T."/>
            <person name="England W."/>
            <person name="Whitaker R.J."/>
            <person name="Degnan P.H."/>
        </authorList>
    </citation>
    <scope>NUCLEOTIDE SEQUENCE [LARGE SCALE GENOMIC DNA]</scope>
    <source>
        <strain evidence="3 4">WAL8669</strain>
    </source>
</reference>
<dbReference type="InterPro" id="IPR021958">
    <property type="entry name" value="DUF3575"/>
</dbReference>
<dbReference type="Pfam" id="PF12099">
    <property type="entry name" value="DUF3575"/>
    <property type="match status" value="1"/>
</dbReference>
<dbReference type="AlphaFoldDB" id="A0A139KKJ7"/>
<evidence type="ECO:0000313" key="4">
    <source>
        <dbReference type="Proteomes" id="UP001156218"/>
    </source>
</evidence>
<feature type="compositionally biased region" description="Basic and acidic residues" evidence="1">
    <location>
        <begin position="228"/>
        <end position="240"/>
    </location>
</feature>
<accession>A0A139KKJ7</accession>
<dbReference type="RefSeq" id="WP_048692156.1">
    <property type="nucleotide sequence ID" value="NZ_CAXTJI010000002.1"/>
</dbReference>
<organism evidence="3 4">
    <name type="scientific">Bacteroides thetaiotaomicron</name>
    <dbReference type="NCBI Taxonomy" id="818"/>
    <lineage>
        <taxon>Bacteria</taxon>
        <taxon>Pseudomonadati</taxon>
        <taxon>Bacteroidota</taxon>
        <taxon>Bacteroidia</taxon>
        <taxon>Bacteroidales</taxon>
        <taxon>Bacteroidaceae</taxon>
        <taxon>Bacteroides</taxon>
    </lineage>
</organism>